<reference evidence="1 2" key="1">
    <citation type="submission" date="2014-04" db="EMBL/GenBank/DDBJ databases">
        <authorList>
            <consortium name="DOE Joint Genome Institute"/>
            <person name="Kuo A."/>
            <person name="Martino E."/>
            <person name="Perotto S."/>
            <person name="Kohler A."/>
            <person name="Nagy L.G."/>
            <person name="Floudas D."/>
            <person name="Copeland A."/>
            <person name="Barry K.W."/>
            <person name="Cichocki N."/>
            <person name="Veneault-Fourrey C."/>
            <person name="LaButti K."/>
            <person name="Lindquist E.A."/>
            <person name="Lipzen A."/>
            <person name="Lundell T."/>
            <person name="Morin E."/>
            <person name="Murat C."/>
            <person name="Sun H."/>
            <person name="Tunlid A."/>
            <person name="Henrissat B."/>
            <person name="Grigoriev I.V."/>
            <person name="Hibbett D.S."/>
            <person name="Martin F."/>
            <person name="Nordberg H.P."/>
            <person name="Cantor M.N."/>
            <person name="Hua S.X."/>
        </authorList>
    </citation>
    <scope>NUCLEOTIDE SEQUENCE [LARGE SCALE GENOMIC DNA]</scope>
    <source>
        <strain evidence="1 2">Zn</strain>
    </source>
</reference>
<dbReference type="OrthoDB" id="3530645at2759"/>
<reference evidence="2" key="2">
    <citation type="submission" date="2015-01" db="EMBL/GenBank/DDBJ databases">
        <title>Evolutionary Origins and Diversification of the Mycorrhizal Mutualists.</title>
        <authorList>
            <consortium name="DOE Joint Genome Institute"/>
            <consortium name="Mycorrhizal Genomics Consortium"/>
            <person name="Kohler A."/>
            <person name="Kuo A."/>
            <person name="Nagy L.G."/>
            <person name="Floudas D."/>
            <person name="Copeland A."/>
            <person name="Barry K.W."/>
            <person name="Cichocki N."/>
            <person name="Veneault-Fourrey C."/>
            <person name="LaButti K."/>
            <person name="Lindquist E.A."/>
            <person name="Lipzen A."/>
            <person name="Lundell T."/>
            <person name="Morin E."/>
            <person name="Murat C."/>
            <person name="Riley R."/>
            <person name="Ohm R."/>
            <person name="Sun H."/>
            <person name="Tunlid A."/>
            <person name="Henrissat B."/>
            <person name="Grigoriev I.V."/>
            <person name="Hibbett D.S."/>
            <person name="Martin F."/>
        </authorList>
    </citation>
    <scope>NUCLEOTIDE SEQUENCE [LARGE SCALE GENOMIC DNA]</scope>
    <source>
        <strain evidence="2">Zn</strain>
    </source>
</reference>
<protein>
    <submittedName>
        <fullName evidence="1">Uncharacterized protein</fullName>
    </submittedName>
</protein>
<dbReference type="Proteomes" id="UP000054321">
    <property type="component" value="Unassembled WGS sequence"/>
</dbReference>
<proteinExistence type="predicted"/>
<keyword evidence="2" id="KW-1185">Reference proteome</keyword>
<dbReference type="HOGENOM" id="CLU_839628_0_0_1"/>
<dbReference type="InParanoid" id="A0A0C3HNV9"/>
<evidence type="ECO:0000313" key="1">
    <source>
        <dbReference type="EMBL" id="KIN04002.1"/>
    </source>
</evidence>
<dbReference type="AlphaFoldDB" id="A0A0C3HNV9"/>
<name>A0A0C3HNV9_OIDMZ</name>
<accession>A0A0C3HNV9</accession>
<sequence length="331" mass="36772">MEPTNIPMPAPITPSTVGATAREGVDWLWRHQLRKESAALLEKLDASRKLIEDVSVNTTRKLQDAAERISTLETKLSTIDAEGRKLREARQMWDDDVAALKAQIAPIMEEPHQPSIALETSRAVDDITLPPSSTLIAPVRLDRPAASMERTDCDLLATQGLSTTTVLPTIEQHTTADIFTPDSRARNRSKSKEATFNDHLIDPLQPVNPPRLIQGSMSLITYHKNACAAFASLPKDCHITIGFIRQFINGMQESKTRNELVDELQKIHPCRTSRGGNVEILCEWADVAEGLSKLGVLPIESVEGVTQDQTVARKKKKILIPREFMESGMMR</sequence>
<organism evidence="1 2">
    <name type="scientific">Oidiodendron maius (strain Zn)</name>
    <dbReference type="NCBI Taxonomy" id="913774"/>
    <lineage>
        <taxon>Eukaryota</taxon>
        <taxon>Fungi</taxon>
        <taxon>Dikarya</taxon>
        <taxon>Ascomycota</taxon>
        <taxon>Pezizomycotina</taxon>
        <taxon>Leotiomycetes</taxon>
        <taxon>Leotiomycetes incertae sedis</taxon>
        <taxon>Myxotrichaceae</taxon>
        <taxon>Oidiodendron</taxon>
    </lineage>
</organism>
<gene>
    <name evidence="1" type="ORF">OIDMADRAFT_178070</name>
</gene>
<dbReference type="EMBL" id="KN832873">
    <property type="protein sequence ID" value="KIN04002.1"/>
    <property type="molecule type" value="Genomic_DNA"/>
</dbReference>
<evidence type="ECO:0000313" key="2">
    <source>
        <dbReference type="Proteomes" id="UP000054321"/>
    </source>
</evidence>